<comment type="caution">
    <text evidence="1">The sequence shown here is derived from an EMBL/GenBank/DDBJ whole genome shotgun (WGS) entry which is preliminary data.</text>
</comment>
<name>A0AAE1CQI5_9GAST</name>
<reference evidence="1" key="1">
    <citation type="journal article" date="2023" name="G3 (Bethesda)">
        <title>A reference genome for the long-term kleptoplast-retaining sea slug Elysia crispata morphotype clarki.</title>
        <authorList>
            <person name="Eastman K.E."/>
            <person name="Pendleton A.L."/>
            <person name="Shaikh M.A."/>
            <person name="Suttiyut T."/>
            <person name="Ogas R."/>
            <person name="Tomko P."/>
            <person name="Gavelis G."/>
            <person name="Widhalm J.R."/>
            <person name="Wisecaver J.H."/>
        </authorList>
    </citation>
    <scope>NUCLEOTIDE SEQUENCE</scope>
    <source>
        <strain evidence="1">ECLA1</strain>
    </source>
</reference>
<evidence type="ECO:0000313" key="2">
    <source>
        <dbReference type="Proteomes" id="UP001283361"/>
    </source>
</evidence>
<protein>
    <submittedName>
        <fullName evidence="1">Uncharacterized protein</fullName>
    </submittedName>
</protein>
<dbReference type="Proteomes" id="UP001283361">
    <property type="component" value="Unassembled WGS sequence"/>
</dbReference>
<proteinExistence type="predicted"/>
<keyword evidence="2" id="KW-1185">Reference proteome</keyword>
<accession>A0AAE1CQI5</accession>
<evidence type="ECO:0000313" key="1">
    <source>
        <dbReference type="EMBL" id="KAK3728296.1"/>
    </source>
</evidence>
<organism evidence="1 2">
    <name type="scientific">Elysia crispata</name>
    <name type="common">lettuce slug</name>
    <dbReference type="NCBI Taxonomy" id="231223"/>
    <lineage>
        <taxon>Eukaryota</taxon>
        <taxon>Metazoa</taxon>
        <taxon>Spiralia</taxon>
        <taxon>Lophotrochozoa</taxon>
        <taxon>Mollusca</taxon>
        <taxon>Gastropoda</taxon>
        <taxon>Heterobranchia</taxon>
        <taxon>Euthyneura</taxon>
        <taxon>Panpulmonata</taxon>
        <taxon>Sacoglossa</taxon>
        <taxon>Placobranchoidea</taxon>
        <taxon>Plakobranchidae</taxon>
        <taxon>Elysia</taxon>
    </lineage>
</organism>
<sequence>MLYSFPFVGDTRDHGRKAVSFLGSNKKSLQLETAIMSAVAWKRHDAMSQTTDFFEQPDKKKTGKGSCL</sequence>
<dbReference type="AlphaFoldDB" id="A0AAE1CQI5"/>
<dbReference type="EMBL" id="JAWDGP010007194">
    <property type="protein sequence ID" value="KAK3728296.1"/>
    <property type="molecule type" value="Genomic_DNA"/>
</dbReference>
<gene>
    <name evidence="1" type="ORF">RRG08_060083</name>
</gene>